<organism evidence="2 3">
    <name type="scientific">Caballeronia sordidicola</name>
    <name type="common">Burkholderia sordidicola</name>
    <dbReference type="NCBI Taxonomy" id="196367"/>
    <lineage>
        <taxon>Bacteria</taxon>
        <taxon>Pseudomonadati</taxon>
        <taxon>Pseudomonadota</taxon>
        <taxon>Betaproteobacteria</taxon>
        <taxon>Burkholderiales</taxon>
        <taxon>Burkholderiaceae</taxon>
        <taxon>Caballeronia</taxon>
    </lineage>
</organism>
<evidence type="ECO:0000256" key="1">
    <source>
        <dbReference type="SAM" id="Phobius"/>
    </source>
</evidence>
<feature type="transmembrane region" description="Helical" evidence="1">
    <location>
        <begin position="34"/>
        <end position="52"/>
    </location>
</feature>
<dbReference type="AlphaFoldDB" id="A0A242MUU1"/>
<keyword evidence="1" id="KW-0472">Membrane</keyword>
<feature type="transmembrane region" description="Helical" evidence="1">
    <location>
        <begin position="199"/>
        <end position="224"/>
    </location>
</feature>
<feature type="transmembrane region" description="Helical" evidence="1">
    <location>
        <begin position="6"/>
        <end position="27"/>
    </location>
</feature>
<name>A0A242MUU1_CABSO</name>
<protein>
    <submittedName>
        <fullName evidence="2">Uncharacterized protein</fullName>
    </submittedName>
</protein>
<accession>A0A242MUU1</accession>
<dbReference type="EMBL" id="NBTZ01000060">
    <property type="protein sequence ID" value="OTP74601.1"/>
    <property type="molecule type" value="Genomic_DNA"/>
</dbReference>
<keyword evidence="1" id="KW-0812">Transmembrane</keyword>
<sequence>MPTVSLSAVFIAYLVLVAAAAAIAVCVRLGSREATTTLGFIAIWLVFGGWMGVKGIVGRHANTFPPGIALLTLPVLVAVLAVVLTRGGATLAEQIPLGVLIGFQVFRVGVEMFLHHLWSLGLAPKLMTLEGGNIEIVVAVTAPVAACLASRGTAGRRIAWAWNVIGIISLANIVARAVLTAPGPLRLIDADPPDTAILMFPYTFIPGFFVPLALALHILAFRAFRPGATKVRKRRLSG</sequence>
<dbReference type="RefSeq" id="WP_075359036.1">
    <property type="nucleotide sequence ID" value="NZ_MSRG01000055.1"/>
</dbReference>
<comment type="caution">
    <text evidence="2">The sequence shown here is derived from an EMBL/GenBank/DDBJ whole genome shotgun (WGS) entry which is preliminary data.</text>
</comment>
<feature type="transmembrane region" description="Helical" evidence="1">
    <location>
        <begin position="160"/>
        <end position="179"/>
    </location>
</feature>
<feature type="transmembrane region" description="Helical" evidence="1">
    <location>
        <begin position="97"/>
        <end position="118"/>
    </location>
</feature>
<proteinExistence type="predicted"/>
<reference evidence="2 3" key="1">
    <citation type="submission" date="2017-03" db="EMBL/GenBank/DDBJ databases">
        <title>Genome analysis of strain PAMC 26577.</title>
        <authorList>
            <person name="Oh H.-M."/>
            <person name="Yang J.-A."/>
        </authorList>
    </citation>
    <scope>NUCLEOTIDE SEQUENCE [LARGE SCALE GENOMIC DNA]</scope>
    <source>
        <strain evidence="2 3">PAMC 26577</strain>
    </source>
</reference>
<gene>
    <name evidence="2" type="ORF">PAMC26577_14990</name>
</gene>
<feature type="transmembrane region" description="Helical" evidence="1">
    <location>
        <begin position="64"/>
        <end position="85"/>
    </location>
</feature>
<dbReference type="Proteomes" id="UP000195221">
    <property type="component" value="Unassembled WGS sequence"/>
</dbReference>
<feature type="transmembrane region" description="Helical" evidence="1">
    <location>
        <begin position="130"/>
        <end position="148"/>
    </location>
</feature>
<evidence type="ECO:0000313" key="3">
    <source>
        <dbReference type="Proteomes" id="UP000195221"/>
    </source>
</evidence>
<keyword evidence="1" id="KW-1133">Transmembrane helix</keyword>
<evidence type="ECO:0000313" key="2">
    <source>
        <dbReference type="EMBL" id="OTP74601.1"/>
    </source>
</evidence>